<dbReference type="Proteomes" id="UP000001473">
    <property type="component" value="Chromosome"/>
</dbReference>
<proteinExistence type="predicted"/>
<keyword evidence="2" id="KW-1133">Transmembrane helix</keyword>
<dbReference type="KEGG" id="ckp:ckrop_1225"/>
<keyword evidence="4" id="KW-1185">Reference proteome</keyword>
<evidence type="ECO:0000313" key="3">
    <source>
        <dbReference type="EMBL" id="ACR17969.1"/>
    </source>
</evidence>
<accession>C4LJG4</accession>
<keyword evidence="2" id="KW-0812">Transmembrane</keyword>
<gene>
    <name evidence="3" type="ordered locus">ckrop_1225</name>
</gene>
<keyword evidence="2" id="KW-0472">Membrane</keyword>
<feature type="transmembrane region" description="Helical" evidence="2">
    <location>
        <begin position="40"/>
        <end position="57"/>
    </location>
</feature>
<dbReference type="HOGENOM" id="CLU_1068386_0_0_11"/>
<evidence type="ECO:0000256" key="2">
    <source>
        <dbReference type="SAM" id="Phobius"/>
    </source>
</evidence>
<dbReference type="RefSeq" id="WP_012731856.1">
    <property type="nucleotide sequence ID" value="NC_012704.1"/>
</dbReference>
<sequence>MKTTKTNMTALDYILTAVWWLAVILAIVSLFSMSGARGKIGMFLFFAIIAGLLSYVITARSKDKESGQHTPRKWKIVAPTTAVALLASLALVGSAGTKDAETEAATAPATTTATTTTAQTETTTTQKPAPTTTQDKQPSPTKTKDNTMNNGDMGKDFEQWYLKTAGMTSWEDNYSAAWAPHIIAVKDGKAGIIQFVTDLDSSDKDGKKIGNQLATAMVNTIKTTPKSELPESVQKTAKQVGVSDITGSKVIALKDIQFQD</sequence>
<name>C4LJG4_CORK4</name>
<reference evidence="3 4" key="1">
    <citation type="journal article" date="2008" name="J. Biotechnol.">
        <title>Ultrafast pyrosequencing of Corynebacterium kroppenstedtii DSM44385 revealed insights into the physiology of a lipophilic corynebacterium that lacks mycolic acids.</title>
        <authorList>
            <person name="Tauch A."/>
            <person name="Schneider J."/>
            <person name="Szczepanowski R."/>
            <person name="Tilker A."/>
            <person name="Viehoever P."/>
            <person name="Gartemann K.-H."/>
            <person name="Arnold W."/>
            <person name="Blom J."/>
            <person name="Brinkrolf K."/>
            <person name="Brune I."/>
            <person name="Goetker S."/>
            <person name="Weisshaar B."/>
            <person name="Goesmann A."/>
            <person name="Droege M."/>
            <person name="Puehler A."/>
        </authorList>
    </citation>
    <scope>NUCLEOTIDE SEQUENCE [LARGE SCALE GENOMIC DNA]</scope>
    <source>
        <strain evidence="4">DSM 44385 / JCM 11950 / CIP 105744 / CCUG 35717</strain>
    </source>
</reference>
<feature type="compositionally biased region" description="Low complexity" evidence="1">
    <location>
        <begin position="101"/>
        <end position="136"/>
    </location>
</feature>
<feature type="compositionally biased region" description="Polar residues" evidence="1">
    <location>
        <begin position="137"/>
        <end position="150"/>
    </location>
</feature>
<feature type="region of interest" description="Disordered" evidence="1">
    <location>
        <begin position="101"/>
        <end position="152"/>
    </location>
</feature>
<evidence type="ECO:0000313" key="4">
    <source>
        <dbReference type="Proteomes" id="UP000001473"/>
    </source>
</evidence>
<protein>
    <submittedName>
        <fullName evidence="3">Putative secreted protein</fullName>
    </submittedName>
</protein>
<feature type="transmembrane region" description="Helical" evidence="2">
    <location>
        <begin position="12"/>
        <end position="34"/>
    </location>
</feature>
<organism evidence="3 4">
    <name type="scientific">Corynebacterium kroppenstedtii (strain DSM 44385 / JCM 11950 / CIP 105744 / CCUG 35717)</name>
    <dbReference type="NCBI Taxonomy" id="645127"/>
    <lineage>
        <taxon>Bacteria</taxon>
        <taxon>Bacillati</taxon>
        <taxon>Actinomycetota</taxon>
        <taxon>Actinomycetes</taxon>
        <taxon>Mycobacteriales</taxon>
        <taxon>Corynebacteriaceae</taxon>
        <taxon>Corynebacterium</taxon>
    </lineage>
</organism>
<dbReference type="EMBL" id="CP001620">
    <property type="protein sequence ID" value="ACR17969.1"/>
    <property type="molecule type" value="Genomic_DNA"/>
</dbReference>
<dbReference type="AlphaFoldDB" id="C4LJG4"/>
<evidence type="ECO:0000256" key="1">
    <source>
        <dbReference type="SAM" id="MobiDB-lite"/>
    </source>
</evidence>
<dbReference type="STRING" id="645127.ckrop_1225"/>